<dbReference type="Proteomes" id="UP000545490">
    <property type="component" value="Unassembled WGS sequence"/>
</dbReference>
<gene>
    <name evidence="1" type="ORF">GGQ65_005092</name>
</gene>
<evidence type="ECO:0000313" key="1">
    <source>
        <dbReference type="EMBL" id="MBB3917773.1"/>
    </source>
</evidence>
<protein>
    <recommendedName>
        <fullName evidence="3">DsbA family protein</fullName>
    </recommendedName>
</protein>
<reference evidence="1 2" key="1">
    <citation type="submission" date="2020-08" db="EMBL/GenBank/DDBJ databases">
        <title>Genomic Encyclopedia of Type Strains, Phase IV (KMG-IV): sequencing the most valuable type-strain genomes for metagenomic binning, comparative biology and taxonomic classification.</title>
        <authorList>
            <person name="Goeker M."/>
        </authorList>
    </citation>
    <scope>NUCLEOTIDE SEQUENCE [LARGE SCALE GENOMIC DNA]</scope>
    <source>
        <strain evidence="1 2">DSM 19331</strain>
    </source>
</reference>
<name>A0A7W6BC05_9HYPH</name>
<proteinExistence type="predicted"/>
<dbReference type="AlphaFoldDB" id="A0A7W6BC05"/>
<dbReference type="CDD" id="cd03025">
    <property type="entry name" value="DsbA_FrnE_like"/>
    <property type="match status" value="1"/>
</dbReference>
<dbReference type="Gene3D" id="3.40.30.10">
    <property type="entry name" value="Glutaredoxin"/>
    <property type="match status" value="1"/>
</dbReference>
<sequence>MSDKVNITYLFDPLCGWCYGASHVLGGIATHPNLTVALAPTGLFSGAGARPMNAQFAAFAWSNDERIASLSGQRFTDDYRNNVLGKGGVLDSGPATLALTAVALTNPLRELDALKLIQEARYVSGRDVTDMREVREILESASLNPASNRLVAPDADLLSANRQRVEAARVLMKQFRADGVPVLIVDDGQRRSTIRAQELFGNADLVAKLAGVGAFSADAVRQNHS</sequence>
<organism evidence="1 2">
    <name type="scientific">Rhizobium fabae</name>
    <dbReference type="NCBI Taxonomy" id="573179"/>
    <lineage>
        <taxon>Bacteria</taxon>
        <taxon>Pseudomonadati</taxon>
        <taxon>Pseudomonadota</taxon>
        <taxon>Alphaproteobacteria</taxon>
        <taxon>Hyphomicrobiales</taxon>
        <taxon>Rhizobiaceae</taxon>
        <taxon>Rhizobium/Agrobacterium group</taxon>
        <taxon>Rhizobium</taxon>
    </lineage>
</organism>
<evidence type="ECO:0008006" key="3">
    <source>
        <dbReference type="Google" id="ProtNLM"/>
    </source>
</evidence>
<evidence type="ECO:0000313" key="2">
    <source>
        <dbReference type="Proteomes" id="UP000545490"/>
    </source>
</evidence>
<comment type="caution">
    <text evidence="1">The sequence shown here is derived from an EMBL/GenBank/DDBJ whole genome shotgun (WGS) entry which is preliminary data.</text>
</comment>
<dbReference type="InterPro" id="IPR036249">
    <property type="entry name" value="Thioredoxin-like_sf"/>
</dbReference>
<dbReference type="SUPFAM" id="SSF52833">
    <property type="entry name" value="Thioredoxin-like"/>
    <property type="match status" value="1"/>
</dbReference>
<dbReference type="EMBL" id="JACIDG010000014">
    <property type="protein sequence ID" value="MBB3917773.1"/>
    <property type="molecule type" value="Genomic_DNA"/>
</dbReference>
<dbReference type="RefSeq" id="WP_183605044.1">
    <property type="nucleotide sequence ID" value="NZ_JACIDG010000014.1"/>
</dbReference>
<accession>A0A7W6BC05</accession>